<dbReference type="EMBL" id="BSUN01000001">
    <property type="protein sequence ID" value="GMA33895.1"/>
    <property type="molecule type" value="Genomic_DNA"/>
</dbReference>
<proteinExistence type="predicted"/>
<feature type="region of interest" description="Disordered" evidence="1">
    <location>
        <begin position="268"/>
        <end position="295"/>
    </location>
</feature>
<dbReference type="InterPro" id="IPR013797">
    <property type="entry name" value="Maltooligo_trehalose_synth_4"/>
</dbReference>
<evidence type="ECO:0008006" key="4">
    <source>
        <dbReference type="Google" id="ProtNLM"/>
    </source>
</evidence>
<organism evidence="2 3">
    <name type="scientific">Demequina litorisediminis</name>
    <dbReference type="NCBI Taxonomy" id="1849022"/>
    <lineage>
        <taxon>Bacteria</taxon>
        <taxon>Bacillati</taxon>
        <taxon>Actinomycetota</taxon>
        <taxon>Actinomycetes</taxon>
        <taxon>Micrococcales</taxon>
        <taxon>Demequinaceae</taxon>
        <taxon>Demequina</taxon>
    </lineage>
</organism>
<dbReference type="Gene3D" id="3.20.20.80">
    <property type="entry name" value="Glycosidases"/>
    <property type="match status" value="1"/>
</dbReference>
<keyword evidence="3" id="KW-1185">Reference proteome</keyword>
<name>A0ABQ6I7Z9_9MICO</name>
<feature type="region of interest" description="Disordered" evidence="1">
    <location>
        <begin position="209"/>
        <end position="232"/>
    </location>
</feature>
<comment type="caution">
    <text evidence="2">The sequence shown here is derived from an EMBL/GenBank/DDBJ whole genome shotgun (WGS) entry which is preliminary data.</text>
</comment>
<dbReference type="RefSeq" id="WP_284327110.1">
    <property type="nucleotide sequence ID" value="NZ_BSUN01000001.1"/>
</dbReference>
<evidence type="ECO:0000256" key="1">
    <source>
        <dbReference type="SAM" id="MobiDB-lite"/>
    </source>
</evidence>
<accession>A0ABQ6I7Z9</accession>
<feature type="compositionally biased region" description="Basic and acidic residues" evidence="1">
    <location>
        <begin position="278"/>
        <end position="289"/>
    </location>
</feature>
<reference evidence="3" key="1">
    <citation type="journal article" date="2019" name="Int. J. Syst. Evol. Microbiol.">
        <title>The Global Catalogue of Microorganisms (GCM) 10K type strain sequencing project: providing services to taxonomists for standard genome sequencing and annotation.</title>
        <authorList>
            <consortium name="The Broad Institute Genomics Platform"/>
            <consortium name="The Broad Institute Genome Sequencing Center for Infectious Disease"/>
            <person name="Wu L."/>
            <person name="Ma J."/>
        </authorList>
    </citation>
    <scope>NUCLEOTIDE SEQUENCE [LARGE SCALE GENOMIC DNA]</scope>
    <source>
        <strain evidence="3">NBRC 112299</strain>
    </source>
</reference>
<sequence>MVVDLLKGAEVGSAGRTGDANRRELITRFQQACGAVMAKGIEDTAYYRWTHLLPLCEVGSPASRFALPPANFHAWADEQQVQYPHGMTSLTTHDTKRSEDVRARLSVLSEAAEEWDALVTRLQAATADLKPSSLDGRTENLWWQTLAGTSDEHSVMEWDRLEGYLIKAMREAKTHTTWTSVDESLRERRALVRAGHPCRSHRALAPCRMAPSDGGRGACPHPRDEGSSRLTMPGVPDVYQGTETVAPSLVDPDNRRPVDFDALADTLERLQGHAKPRGLAEEKAPRDVAHAPGAA</sequence>
<dbReference type="Gene3D" id="1.10.10.470">
    <property type="entry name" value="Maltooligosyl trehalose synthase, domain 4"/>
    <property type="match status" value="1"/>
</dbReference>
<evidence type="ECO:0000313" key="3">
    <source>
        <dbReference type="Proteomes" id="UP001157125"/>
    </source>
</evidence>
<dbReference type="SUPFAM" id="SSF51445">
    <property type="entry name" value="(Trans)glycosidases"/>
    <property type="match status" value="1"/>
</dbReference>
<dbReference type="InterPro" id="IPR017853">
    <property type="entry name" value="GH"/>
</dbReference>
<protein>
    <recommendedName>
        <fullName evidence="4">Maltooligosyl trehalose synthase</fullName>
    </recommendedName>
</protein>
<gene>
    <name evidence="2" type="ORF">GCM10025876_00990</name>
</gene>
<evidence type="ECO:0000313" key="2">
    <source>
        <dbReference type="EMBL" id="GMA33895.1"/>
    </source>
</evidence>
<dbReference type="Proteomes" id="UP001157125">
    <property type="component" value="Unassembled WGS sequence"/>
</dbReference>